<keyword evidence="2" id="KW-1185">Reference proteome</keyword>
<organism evidence="1 2">
    <name type="scientific">Erwinia phage vB_EamM_Simmy50</name>
    <dbReference type="NCBI Taxonomy" id="1815988"/>
    <lineage>
        <taxon>Viruses</taxon>
        <taxon>Duplodnaviria</taxon>
        <taxon>Heunggongvirae</taxon>
        <taxon>Uroviricota</taxon>
        <taxon>Caudoviricetes</taxon>
        <taxon>Chimalliviridae</taxon>
        <taxon>Agricanvirus</taxon>
        <taxon>Agricanvirus simmy50</taxon>
    </lineage>
</organism>
<accession>A0A173GD49</accession>
<evidence type="ECO:0000313" key="1">
    <source>
        <dbReference type="EMBL" id="ANH51567.1"/>
    </source>
</evidence>
<protein>
    <submittedName>
        <fullName evidence="1">Putative nucleoside triphosphate pyrophosphohydrolase</fullName>
    </submittedName>
</protein>
<sequence length="215" mass="23611">MADINYYELIRNWGKARNIIGGGSTPIDQFIKGTTEAAELWANVLGKEPAKLKDDIGDTLVCLTQSYGIAGSVVIEDAASHADQYLASLRKDYEAYGEWALKRFALKVLRSMSDISTQIEHAQFEADRHCPDRLFDETAELVAVLTVIAENQGWTLEECLEEAYNDIKDRKGVMFNGGFVKEASLSVERAQEMLASGTVGGVGAEYLNGYISANS</sequence>
<gene>
    <name evidence="1" type="ORF">SIMMY50_105</name>
</gene>
<proteinExistence type="predicted"/>
<dbReference type="EMBL" id="KU886223">
    <property type="protein sequence ID" value="ANH51567.1"/>
    <property type="molecule type" value="Genomic_DNA"/>
</dbReference>
<evidence type="ECO:0000313" key="2">
    <source>
        <dbReference type="Proteomes" id="UP000222975"/>
    </source>
</evidence>
<keyword evidence="1" id="KW-0378">Hydrolase</keyword>
<dbReference type="Proteomes" id="UP000222975">
    <property type="component" value="Segment"/>
</dbReference>
<reference evidence="2" key="1">
    <citation type="submission" date="2016-03" db="EMBL/GenBank/DDBJ databases">
        <authorList>
            <person name="Sharma R."/>
            <person name="Simister A.R."/>
            <person name="Berg J.A."/>
            <person name="Jensen G.L."/>
            <person name="Keele B.R."/>
            <person name="Ward M.E.H."/>
            <person name="Breakwell D.P."/>
            <person name="Hope S."/>
            <person name="Grose J.H."/>
        </authorList>
    </citation>
    <scope>NUCLEOTIDE SEQUENCE [LARGE SCALE GENOMIC DNA]</scope>
</reference>
<name>A0A173GD49_9CAUD</name>
<dbReference type="GO" id="GO:0016787">
    <property type="term" value="F:hydrolase activity"/>
    <property type="evidence" value="ECO:0007669"/>
    <property type="project" value="UniProtKB-KW"/>
</dbReference>